<feature type="domain" description="Nudix hydrolase" evidence="1">
    <location>
        <begin position="28"/>
        <end position="168"/>
    </location>
</feature>
<dbReference type="InterPro" id="IPR000086">
    <property type="entry name" value="NUDIX_hydrolase_dom"/>
</dbReference>
<accession>A0AAE0TPE0</accession>
<dbReference type="Gene3D" id="3.90.79.10">
    <property type="entry name" value="Nucleoside Triphosphate Pyrophosphohydrolase"/>
    <property type="match status" value="1"/>
</dbReference>
<dbReference type="Proteomes" id="UP001274830">
    <property type="component" value="Unassembled WGS sequence"/>
</dbReference>
<reference evidence="2" key="1">
    <citation type="submission" date="2023-07" db="EMBL/GenBank/DDBJ databases">
        <title>Black Yeasts Isolated from many extreme environments.</title>
        <authorList>
            <person name="Coleine C."/>
            <person name="Stajich J.E."/>
            <person name="Selbmann L."/>
        </authorList>
    </citation>
    <scope>NUCLEOTIDE SEQUENCE</scope>
    <source>
        <strain evidence="2">CCFEE 5485</strain>
    </source>
</reference>
<sequence length="187" mass="20890">MAFDHDNSVQDFAVSKQEYLKLRPDMSFRHIATSVLVVSQSFGGEPRILLLQRATSDSHPNKWEPPGGACDDEDPSILHGAARELREETGLKVSRFDAVVGEPYHFEVRSGRRVARFHFAIRIRVDSGALPVVRLDPAEHQHFVWASEAEIVARKSGGIGLEFTNDYLTDVLVLTLRNCVQLPVALT</sequence>
<gene>
    <name evidence="2" type="ORF">LTR78_008771</name>
</gene>
<organism evidence="2 3">
    <name type="scientific">Recurvomyces mirabilis</name>
    <dbReference type="NCBI Taxonomy" id="574656"/>
    <lineage>
        <taxon>Eukaryota</taxon>
        <taxon>Fungi</taxon>
        <taxon>Dikarya</taxon>
        <taxon>Ascomycota</taxon>
        <taxon>Pezizomycotina</taxon>
        <taxon>Dothideomycetes</taxon>
        <taxon>Dothideomycetidae</taxon>
        <taxon>Mycosphaerellales</taxon>
        <taxon>Teratosphaeriaceae</taxon>
        <taxon>Recurvomyces</taxon>
    </lineage>
</organism>
<dbReference type="CDD" id="cd02883">
    <property type="entry name" value="NUDIX_Hydrolase"/>
    <property type="match status" value="1"/>
</dbReference>
<dbReference type="AlphaFoldDB" id="A0AAE0TPE0"/>
<dbReference type="PANTHER" id="PTHR43736">
    <property type="entry name" value="ADP-RIBOSE PYROPHOSPHATASE"/>
    <property type="match status" value="1"/>
</dbReference>
<dbReference type="PANTHER" id="PTHR43736:SF1">
    <property type="entry name" value="DIHYDRONEOPTERIN TRIPHOSPHATE DIPHOSPHATASE"/>
    <property type="match status" value="1"/>
</dbReference>
<evidence type="ECO:0000259" key="1">
    <source>
        <dbReference type="PROSITE" id="PS51462"/>
    </source>
</evidence>
<dbReference type="PROSITE" id="PS51462">
    <property type="entry name" value="NUDIX"/>
    <property type="match status" value="1"/>
</dbReference>
<proteinExistence type="predicted"/>
<dbReference type="EMBL" id="JAUTXT010000044">
    <property type="protein sequence ID" value="KAK3671311.1"/>
    <property type="molecule type" value="Genomic_DNA"/>
</dbReference>
<name>A0AAE0TPE0_9PEZI</name>
<dbReference type="Pfam" id="PF00293">
    <property type="entry name" value="NUDIX"/>
    <property type="match status" value="1"/>
</dbReference>
<dbReference type="SUPFAM" id="SSF55811">
    <property type="entry name" value="Nudix"/>
    <property type="match status" value="1"/>
</dbReference>
<evidence type="ECO:0000313" key="3">
    <source>
        <dbReference type="Proteomes" id="UP001274830"/>
    </source>
</evidence>
<keyword evidence="3" id="KW-1185">Reference proteome</keyword>
<protein>
    <recommendedName>
        <fullName evidence="1">Nudix hydrolase domain-containing protein</fullName>
    </recommendedName>
</protein>
<dbReference type="InterPro" id="IPR015797">
    <property type="entry name" value="NUDIX_hydrolase-like_dom_sf"/>
</dbReference>
<comment type="caution">
    <text evidence="2">The sequence shown here is derived from an EMBL/GenBank/DDBJ whole genome shotgun (WGS) entry which is preliminary data.</text>
</comment>
<evidence type="ECO:0000313" key="2">
    <source>
        <dbReference type="EMBL" id="KAK3671311.1"/>
    </source>
</evidence>